<proteinExistence type="predicted"/>
<comment type="caution">
    <text evidence="3">The sequence shown here is derived from an EMBL/GenBank/DDBJ whole genome shotgun (WGS) entry which is preliminary data.</text>
</comment>
<feature type="transmembrane region" description="Helical" evidence="2">
    <location>
        <begin position="65"/>
        <end position="85"/>
    </location>
</feature>
<name>A0A4U6QDQ6_9ACTN</name>
<organism evidence="3 4">
    <name type="scientific">Nakamurella flava</name>
    <dbReference type="NCBI Taxonomy" id="2576308"/>
    <lineage>
        <taxon>Bacteria</taxon>
        <taxon>Bacillati</taxon>
        <taxon>Actinomycetota</taxon>
        <taxon>Actinomycetes</taxon>
        <taxon>Nakamurellales</taxon>
        <taxon>Nakamurellaceae</taxon>
        <taxon>Nakamurella</taxon>
    </lineage>
</organism>
<feature type="transmembrane region" description="Helical" evidence="2">
    <location>
        <begin position="97"/>
        <end position="124"/>
    </location>
</feature>
<dbReference type="OrthoDB" id="4272751at2"/>
<reference evidence="3 4" key="1">
    <citation type="submission" date="2019-05" db="EMBL/GenBank/DDBJ databases">
        <title>Nakamurella sp. N5BH11, whole genome shotgun sequence.</title>
        <authorList>
            <person name="Tuo L."/>
        </authorList>
    </citation>
    <scope>NUCLEOTIDE SEQUENCE [LARGE SCALE GENOMIC DNA]</scope>
    <source>
        <strain evidence="3 4">N5BH11</strain>
    </source>
</reference>
<evidence type="ECO:0000256" key="2">
    <source>
        <dbReference type="SAM" id="Phobius"/>
    </source>
</evidence>
<dbReference type="PANTHER" id="PTHR37314:SF4">
    <property type="entry name" value="UPF0700 TRANSMEMBRANE PROTEIN YOAK"/>
    <property type="match status" value="1"/>
</dbReference>
<feature type="region of interest" description="Disordered" evidence="1">
    <location>
        <begin position="22"/>
        <end position="49"/>
    </location>
</feature>
<protein>
    <submittedName>
        <fullName evidence="3">DUF1275 domain-containing protein</fullName>
    </submittedName>
</protein>
<keyword evidence="2" id="KW-0812">Transmembrane</keyword>
<sequence>MTPRRPGPRWHAIWTTSVASSRSGIRARSDARPHSCRPPNGRVRPPNPGEIPMNALARHSRAHTVALLLLTAGTGVIDAVSYLSLDKVFTGNMTGNVLFLGFAAAGTGGIPLLNNAVALAGFLVGAVIGGRVVGRGHADKVPLRTVWTLTVNATVALLLTLYWAVSGLTDHVEMFTVTGLLAMAMGSQVAAVKPIGNADITTVVVTSTLGNLARDSRLAGAPKGANKGWRHRLSAVVVMGVAAGLGALTIRLGGTHGGWLGLLLGALAMTSAAVVLAVSRRRAAAPVSTDQARTASAG</sequence>
<dbReference type="EMBL" id="SZZH01000003">
    <property type="protein sequence ID" value="TKV58337.1"/>
    <property type="molecule type" value="Genomic_DNA"/>
</dbReference>
<evidence type="ECO:0000313" key="4">
    <source>
        <dbReference type="Proteomes" id="UP000306985"/>
    </source>
</evidence>
<keyword evidence="2" id="KW-0472">Membrane</keyword>
<feature type="transmembrane region" description="Helical" evidence="2">
    <location>
        <begin position="259"/>
        <end position="278"/>
    </location>
</feature>
<dbReference type="AlphaFoldDB" id="A0A4U6QDQ6"/>
<dbReference type="Pfam" id="PF06912">
    <property type="entry name" value="DUF1275"/>
    <property type="match status" value="1"/>
</dbReference>
<feature type="transmembrane region" description="Helical" evidence="2">
    <location>
        <begin position="171"/>
        <end position="192"/>
    </location>
</feature>
<feature type="transmembrane region" description="Helical" evidence="2">
    <location>
        <begin position="233"/>
        <end position="253"/>
    </location>
</feature>
<keyword evidence="2" id="KW-1133">Transmembrane helix</keyword>
<dbReference type="InterPro" id="IPR010699">
    <property type="entry name" value="DUF1275"/>
</dbReference>
<evidence type="ECO:0000313" key="3">
    <source>
        <dbReference type="EMBL" id="TKV58337.1"/>
    </source>
</evidence>
<dbReference type="PANTHER" id="PTHR37314">
    <property type="entry name" value="SLR0142 PROTEIN"/>
    <property type="match status" value="1"/>
</dbReference>
<evidence type="ECO:0000256" key="1">
    <source>
        <dbReference type="SAM" id="MobiDB-lite"/>
    </source>
</evidence>
<keyword evidence="4" id="KW-1185">Reference proteome</keyword>
<accession>A0A4U6QDQ6</accession>
<dbReference type="Proteomes" id="UP000306985">
    <property type="component" value="Unassembled WGS sequence"/>
</dbReference>
<feature type="transmembrane region" description="Helical" evidence="2">
    <location>
        <begin position="145"/>
        <end position="165"/>
    </location>
</feature>
<gene>
    <name evidence="3" type="ORF">FDO65_12225</name>
</gene>